<feature type="region of interest" description="Disordered" evidence="10">
    <location>
        <begin position="467"/>
        <end position="515"/>
    </location>
</feature>
<dbReference type="GO" id="GO:0005634">
    <property type="term" value="C:nucleus"/>
    <property type="evidence" value="ECO:0007669"/>
    <property type="project" value="UniProtKB-SubCell"/>
</dbReference>
<feature type="compositionally biased region" description="Acidic residues" evidence="10">
    <location>
        <begin position="155"/>
        <end position="165"/>
    </location>
</feature>
<dbReference type="SUPFAM" id="SSF57667">
    <property type="entry name" value="beta-beta-alpha zinc fingers"/>
    <property type="match status" value="2"/>
</dbReference>
<feature type="compositionally biased region" description="Basic and acidic residues" evidence="10">
    <location>
        <begin position="142"/>
        <end position="154"/>
    </location>
</feature>
<comment type="caution">
    <text evidence="12">The sequence shown here is derived from an EMBL/GenBank/DDBJ whole genome shotgun (WGS) entry which is preliminary data.</text>
</comment>
<keyword evidence="6" id="KW-0805">Transcription regulation</keyword>
<evidence type="ECO:0000256" key="9">
    <source>
        <dbReference type="PROSITE-ProRule" id="PRU00042"/>
    </source>
</evidence>
<feature type="compositionally biased region" description="Basic residues" evidence="10">
    <location>
        <begin position="492"/>
        <end position="501"/>
    </location>
</feature>
<comment type="subcellular location">
    <subcellularLocation>
        <location evidence="1">Nucleus</location>
    </subcellularLocation>
</comment>
<dbReference type="Proteomes" id="UP000245119">
    <property type="component" value="Linkage Group LG3"/>
</dbReference>
<feature type="region of interest" description="Disordered" evidence="10">
    <location>
        <begin position="1"/>
        <end position="21"/>
    </location>
</feature>
<evidence type="ECO:0000256" key="5">
    <source>
        <dbReference type="ARBA" id="ARBA00022833"/>
    </source>
</evidence>
<dbReference type="OrthoDB" id="6102811at2759"/>
<keyword evidence="2" id="KW-0479">Metal-binding</keyword>
<sequence>MVSLVATTTPPQQTTPKGYRKRLIQSVASESQRVSQLLAEQAAAAAAAAMAAEAAESGKYGGQDADTGVSPGRETISSSERAATKLVSPQAPPAGDLTKSHSSGDGEQANSSVVPAAAPKRRKKAKSSGGVRVRAPPKKRAKMELAELEKMMREETEEEDEEEDSGLAGTPSAGEALVQAGTPTKESERQKHVELQSQQTTSGRRAKLPYKEGRRARWIKNDRLTHLVIQLSVCALDLPEGDKRHYQCRLCSNEFMVPRRCISHVLTTHKIPEEEVLDNISVRRRDGDDSDPTMCDICGYKSRDGHTYYLHYHKYFKHGVPLPKGWSVYKCDVCGKELFTKFQLKDHKRAHEEKTPFVCEMCGKGFQTRTCLHSHVFHRHNKEKKHSCDKCEKTFKTKTQLHMHIRTHTGERPFACPQCTYRSTTRGNMRMHLVNRHKMAPEVSRDVMQDVKPDTDPAAAARAQQLMAKESQRPPETVITDVFGQPAETKGRTKTRRRKKKESCSTKGSNEKSALPGIACLPEKLGADIESSDMEQFLKTATDDRAVDEDIALRMRMDEEGGFPEVEEQLVSRAYMMLVPAGGGAGAGADDSSKGEDGNNVITLQATGGLPTAGLGLDVPGEVATTLALLPPGLESVFYAHPPSSLPTSATSATTATAIIVPENLMHTFQQQHHPCFYTHHHQQQQQQPFASFTVVGAATTAVHPLTSHDLVMQATTLNPHAVKGDDHLVGVDGGVVDLGGVEVQVVEGGALRQGELALQQVASAGGAVSSSFVQQSIVTCPDPPHAPQVHLYMQHSPISPPAPLSPTPTYDAITPTPAAFKQESDPFHDPLTA</sequence>
<dbReference type="PROSITE" id="PS00028">
    <property type="entry name" value="ZINC_FINGER_C2H2_1"/>
    <property type="match status" value="4"/>
</dbReference>
<protein>
    <recommendedName>
        <fullName evidence="11">C2H2-type domain-containing protein</fullName>
    </recommendedName>
</protein>
<feature type="region of interest" description="Disordered" evidence="10">
    <location>
        <begin position="40"/>
        <end position="207"/>
    </location>
</feature>
<accession>A0A2T7PK95</accession>
<evidence type="ECO:0000259" key="11">
    <source>
        <dbReference type="PROSITE" id="PS50157"/>
    </source>
</evidence>
<evidence type="ECO:0000256" key="2">
    <source>
        <dbReference type="ARBA" id="ARBA00022723"/>
    </source>
</evidence>
<dbReference type="EMBL" id="PZQS01000003">
    <property type="protein sequence ID" value="PVD33828.1"/>
    <property type="molecule type" value="Genomic_DNA"/>
</dbReference>
<keyword evidence="13" id="KW-1185">Reference proteome</keyword>
<keyword evidence="8" id="KW-0539">Nucleus</keyword>
<reference evidence="12 13" key="1">
    <citation type="submission" date="2018-04" db="EMBL/GenBank/DDBJ databases">
        <title>The genome of golden apple snail Pomacea canaliculata provides insight into stress tolerance and invasive adaptation.</title>
        <authorList>
            <person name="Liu C."/>
            <person name="Liu B."/>
            <person name="Ren Y."/>
            <person name="Zhang Y."/>
            <person name="Wang H."/>
            <person name="Li S."/>
            <person name="Jiang F."/>
            <person name="Yin L."/>
            <person name="Zhang G."/>
            <person name="Qian W."/>
            <person name="Fan W."/>
        </authorList>
    </citation>
    <scope>NUCLEOTIDE SEQUENCE [LARGE SCALE GENOMIC DNA]</scope>
    <source>
        <strain evidence="12">SZHN2017</strain>
        <tissue evidence="12">Muscle</tissue>
    </source>
</reference>
<feature type="compositionally biased region" description="Low complexity" evidence="10">
    <location>
        <begin position="7"/>
        <end position="16"/>
    </location>
</feature>
<dbReference type="GO" id="GO:0008270">
    <property type="term" value="F:zinc ion binding"/>
    <property type="evidence" value="ECO:0007669"/>
    <property type="project" value="UniProtKB-KW"/>
</dbReference>
<feature type="domain" description="C2H2-type" evidence="11">
    <location>
        <begin position="357"/>
        <end position="385"/>
    </location>
</feature>
<evidence type="ECO:0000256" key="4">
    <source>
        <dbReference type="ARBA" id="ARBA00022771"/>
    </source>
</evidence>
<evidence type="ECO:0000256" key="1">
    <source>
        <dbReference type="ARBA" id="ARBA00004123"/>
    </source>
</evidence>
<evidence type="ECO:0000313" key="12">
    <source>
        <dbReference type="EMBL" id="PVD33828.1"/>
    </source>
</evidence>
<feature type="region of interest" description="Disordered" evidence="10">
    <location>
        <begin position="583"/>
        <end position="603"/>
    </location>
</feature>
<gene>
    <name evidence="12" type="ORF">C0Q70_05089</name>
</gene>
<feature type="domain" description="C2H2-type" evidence="11">
    <location>
        <begin position="386"/>
        <end position="413"/>
    </location>
</feature>
<dbReference type="PANTHER" id="PTHR47772">
    <property type="entry name" value="ZINC FINGER PROTEIN 200"/>
    <property type="match status" value="1"/>
</dbReference>
<keyword evidence="7" id="KW-0804">Transcription</keyword>
<dbReference type="InterPro" id="IPR013087">
    <property type="entry name" value="Znf_C2H2_type"/>
</dbReference>
<evidence type="ECO:0000256" key="3">
    <source>
        <dbReference type="ARBA" id="ARBA00022737"/>
    </source>
</evidence>
<dbReference type="InterPro" id="IPR050636">
    <property type="entry name" value="C2H2-ZF_domain-containing"/>
</dbReference>
<feature type="domain" description="C2H2-type" evidence="11">
    <location>
        <begin position="329"/>
        <end position="356"/>
    </location>
</feature>
<dbReference type="InterPro" id="IPR036236">
    <property type="entry name" value="Znf_C2H2_sf"/>
</dbReference>
<dbReference type="PANTHER" id="PTHR47772:SF12">
    <property type="entry name" value="RB-ASSOCIATED KRAB ZINC FINGER-RELATED"/>
    <property type="match status" value="1"/>
</dbReference>
<dbReference type="PROSITE" id="PS50157">
    <property type="entry name" value="ZINC_FINGER_C2H2_2"/>
    <property type="match status" value="3"/>
</dbReference>
<evidence type="ECO:0000256" key="6">
    <source>
        <dbReference type="ARBA" id="ARBA00023015"/>
    </source>
</evidence>
<name>A0A2T7PK95_POMCA</name>
<dbReference type="AlphaFoldDB" id="A0A2T7PK95"/>
<organism evidence="12 13">
    <name type="scientific">Pomacea canaliculata</name>
    <name type="common">Golden apple snail</name>
    <dbReference type="NCBI Taxonomy" id="400727"/>
    <lineage>
        <taxon>Eukaryota</taxon>
        <taxon>Metazoa</taxon>
        <taxon>Spiralia</taxon>
        <taxon>Lophotrochozoa</taxon>
        <taxon>Mollusca</taxon>
        <taxon>Gastropoda</taxon>
        <taxon>Caenogastropoda</taxon>
        <taxon>Architaenioglossa</taxon>
        <taxon>Ampullarioidea</taxon>
        <taxon>Ampullariidae</taxon>
        <taxon>Pomacea</taxon>
    </lineage>
</organism>
<keyword evidence="5" id="KW-0862">Zinc</keyword>
<dbReference type="Gene3D" id="3.30.160.60">
    <property type="entry name" value="Classic Zinc Finger"/>
    <property type="match status" value="3"/>
</dbReference>
<dbReference type="SMART" id="SM00355">
    <property type="entry name" value="ZnF_C2H2"/>
    <property type="match status" value="6"/>
</dbReference>
<feature type="compositionally biased region" description="Basic and acidic residues" evidence="10">
    <location>
        <begin position="185"/>
        <end position="194"/>
    </location>
</feature>
<keyword evidence="3" id="KW-0677">Repeat</keyword>
<evidence type="ECO:0000313" key="13">
    <source>
        <dbReference type="Proteomes" id="UP000245119"/>
    </source>
</evidence>
<evidence type="ECO:0000256" key="8">
    <source>
        <dbReference type="ARBA" id="ARBA00023242"/>
    </source>
</evidence>
<evidence type="ECO:0000256" key="7">
    <source>
        <dbReference type="ARBA" id="ARBA00023163"/>
    </source>
</evidence>
<feature type="compositionally biased region" description="Low complexity" evidence="10">
    <location>
        <begin position="40"/>
        <end position="55"/>
    </location>
</feature>
<evidence type="ECO:0000256" key="10">
    <source>
        <dbReference type="SAM" id="MobiDB-lite"/>
    </source>
</evidence>
<proteinExistence type="predicted"/>
<keyword evidence="4 9" id="KW-0863">Zinc-finger</keyword>